<feature type="transmembrane region" description="Helical" evidence="1">
    <location>
        <begin position="370"/>
        <end position="394"/>
    </location>
</feature>
<keyword evidence="1" id="KW-0472">Membrane</keyword>
<evidence type="ECO:0000256" key="1">
    <source>
        <dbReference type="SAM" id="Phobius"/>
    </source>
</evidence>
<dbReference type="AlphaFoldDB" id="A0A6A7ACH6"/>
<dbReference type="OrthoDB" id="5357734at2759"/>
<dbReference type="PANTHER" id="PTHR37576:SF2">
    <property type="entry name" value="DEFECT AT LOW TEMPERATURE PROTEIN 1"/>
    <property type="match status" value="1"/>
</dbReference>
<dbReference type="Proteomes" id="UP000799424">
    <property type="component" value="Unassembled WGS sequence"/>
</dbReference>
<dbReference type="EMBL" id="MU006219">
    <property type="protein sequence ID" value="KAF2830574.1"/>
    <property type="molecule type" value="Genomic_DNA"/>
</dbReference>
<name>A0A6A7ACH6_9PLEO</name>
<sequence length="444" mass="48861">MSIFEPKSSVTTTEYVQVSGKDVFSLARPHRKTSAVPKVSMILALVYPRLGRDARKVVVVLLLATAVGLWDNTLLQRSMKPVISERIDNHMQDWALPSSIKQGWVGEVDSTAPTGLFASGDLDDVLKVWDANITIEAPSICEGLCTGSLNGAGIAINCNSSVQNIDLTLATSNGAILFDLTFSRTFSADHRPLLDMQLSYMSEADQQCRATIAIQHCSMQLATVAYDTIQQGYAVQLDTTRYPRVVEITPSVSDDTINGNPASALSALNYFPHYYLEGNATSMQPNTPGGQFAWEPYGTVCRQHADFPTFEEAKNRFCALRWRNATEDVLWKMHKVMFRLAVTSALGNETGAVSMHTCTRSVMIYEARYGTLWVAIGTMLLALLAAMSLFWGFWQLDRAVSMSPVEMARALAGTVLSFLAGDIRMDFEELLEVVGHKNVGQMSI</sequence>
<evidence type="ECO:0000313" key="3">
    <source>
        <dbReference type="Proteomes" id="UP000799424"/>
    </source>
</evidence>
<keyword evidence="3" id="KW-1185">Reference proteome</keyword>
<dbReference type="PANTHER" id="PTHR37576">
    <property type="entry name" value="DEFECT AT LOW TEMPERATURE PROTEIN 1"/>
    <property type="match status" value="1"/>
</dbReference>
<protein>
    <submittedName>
        <fullName evidence="2">Uncharacterized protein</fullName>
    </submittedName>
</protein>
<keyword evidence="1" id="KW-0812">Transmembrane</keyword>
<organism evidence="2 3">
    <name type="scientific">Ophiobolus disseminans</name>
    <dbReference type="NCBI Taxonomy" id="1469910"/>
    <lineage>
        <taxon>Eukaryota</taxon>
        <taxon>Fungi</taxon>
        <taxon>Dikarya</taxon>
        <taxon>Ascomycota</taxon>
        <taxon>Pezizomycotina</taxon>
        <taxon>Dothideomycetes</taxon>
        <taxon>Pleosporomycetidae</taxon>
        <taxon>Pleosporales</taxon>
        <taxon>Pleosporineae</taxon>
        <taxon>Phaeosphaeriaceae</taxon>
        <taxon>Ophiobolus</taxon>
    </lineage>
</organism>
<gene>
    <name evidence="2" type="ORF">CC86DRAFT_434376</name>
</gene>
<keyword evidence="1" id="KW-1133">Transmembrane helix</keyword>
<evidence type="ECO:0000313" key="2">
    <source>
        <dbReference type="EMBL" id="KAF2830574.1"/>
    </source>
</evidence>
<proteinExistence type="predicted"/>
<reference evidence="2" key="1">
    <citation type="journal article" date="2020" name="Stud. Mycol.">
        <title>101 Dothideomycetes genomes: a test case for predicting lifestyles and emergence of pathogens.</title>
        <authorList>
            <person name="Haridas S."/>
            <person name="Albert R."/>
            <person name="Binder M."/>
            <person name="Bloem J."/>
            <person name="Labutti K."/>
            <person name="Salamov A."/>
            <person name="Andreopoulos B."/>
            <person name="Baker S."/>
            <person name="Barry K."/>
            <person name="Bills G."/>
            <person name="Bluhm B."/>
            <person name="Cannon C."/>
            <person name="Castanera R."/>
            <person name="Culley D."/>
            <person name="Daum C."/>
            <person name="Ezra D."/>
            <person name="Gonzalez J."/>
            <person name="Henrissat B."/>
            <person name="Kuo A."/>
            <person name="Liang C."/>
            <person name="Lipzen A."/>
            <person name="Lutzoni F."/>
            <person name="Magnuson J."/>
            <person name="Mondo S."/>
            <person name="Nolan M."/>
            <person name="Ohm R."/>
            <person name="Pangilinan J."/>
            <person name="Park H.-J."/>
            <person name="Ramirez L."/>
            <person name="Alfaro M."/>
            <person name="Sun H."/>
            <person name="Tritt A."/>
            <person name="Yoshinaga Y."/>
            <person name="Zwiers L.-H."/>
            <person name="Turgeon B."/>
            <person name="Goodwin S."/>
            <person name="Spatafora J."/>
            <person name="Crous P."/>
            <person name="Grigoriev I."/>
        </authorList>
    </citation>
    <scope>NUCLEOTIDE SEQUENCE</scope>
    <source>
        <strain evidence="2">CBS 113818</strain>
    </source>
</reference>
<accession>A0A6A7ACH6</accession>